<reference evidence="3 4" key="1">
    <citation type="submission" date="2020-08" db="EMBL/GenBank/DDBJ databases">
        <title>Genomic Encyclopedia of Type Strains, Phase IV (KMG-IV): sequencing the most valuable type-strain genomes for metagenomic binning, comparative biology and taxonomic classification.</title>
        <authorList>
            <person name="Goeker M."/>
        </authorList>
    </citation>
    <scope>NUCLEOTIDE SEQUENCE [LARGE SCALE GENOMIC DNA]</scope>
    <source>
        <strain evidence="3 4">DSM 29514</strain>
    </source>
</reference>
<dbReference type="RefSeq" id="WP_062552605.1">
    <property type="nucleotide sequence ID" value="NZ_CP049250.1"/>
</dbReference>
<protein>
    <submittedName>
        <fullName evidence="3">Uncharacterized protein (DUF983 family)</fullName>
    </submittedName>
</protein>
<feature type="transmembrane region" description="Helical" evidence="2">
    <location>
        <begin position="98"/>
        <end position="119"/>
    </location>
</feature>
<dbReference type="EMBL" id="JACIEC010000001">
    <property type="protein sequence ID" value="MBB4142453.1"/>
    <property type="molecule type" value="Genomic_DNA"/>
</dbReference>
<gene>
    <name evidence="3" type="ORF">GGQ72_000952</name>
</gene>
<keyword evidence="4" id="KW-1185">Reference proteome</keyword>
<dbReference type="Pfam" id="PF06170">
    <property type="entry name" value="DUF983"/>
    <property type="match status" value="1"/>
</dbReference>
<keyword evidence="2" id="KW-0472">Membrane</keyword>
<name>A0A7W6PPF7_9HYPH</name>
<evidence type="ECO:0000313" key="4">
    <source>
        <dbReference type="Proteomes" id="UP000519897"/>
    </source>
</evidence>
<dbReference type="InterPro" id="IPR009325">
    <property type="entry name" value="DUF983"/>
</dbReference>
<feature type="transmembrane region" description="Helical" evidence="2">
    <location>
        <begin position="75"/>
        <end position="92"/>
    </location>
</feature>
<dbReference type="Proteomes" id="UP000519897">
    <property type="component" value="Unassembled WGS sequence"/>
</dbReference>
<evidence type="ECO:0000256" key="2">
    <source>
        <dbReference type="SAM" id="Phobius"/>
    </source>
</evidence>
<proteinExistence type="predicted"/>
<feature type="region of interest" description="Disordered" evidence="1">
    <location>
        <begin position="1"/>
        <end position="20"/>
    </location>
</feature>
<comment type="caution">
    <text evidence="3">The sequence shown here is derived from an EMBL/GenBank/DDBJ whole genome shotgun (WGS) entry which is preliminary data.</text>
</comment>
<organism evidence="3 4">
    <name type="scientific">Rhizobium rhizoryzae</name>
    <dbReference type="NCBI Taxonomy" id="451876"/>
    <lineage>
        <taxon>Bacteria</taxon>
        <taxon>Pseudomonadati</taxon>
        <taxon>Pseudomonadota</taxon>
        <taxon>Alphaproteobacteria</taxon>
        <taxon>Hyphomicrobiales</taxon>
        <taxon>Rhizobiaceae</taxon>
        <taxon>Rhizobium/Agrobacterium group</taxon>
        <taxon>Rhizobium</taxon>
    </lineage>
</organism>
<dbReference type="AlphaFoldDB" id="A0A7W6PPF7"/>
<sequence length="154" mass="16986">MAEQQALSTPVKPVRFGGAQEPERQLGQSIMRGLRCTCPRCGTGRLFKAFLKPVEQCSACGEDLHHQRADDLPPYLVIFIVGHVTVGGFMMTDMVWQLSVWTHLAIWTPITILMALLMMQPIKGGVIGLQWALKMHGFGKEDESVDPGRGGPID</sequence>
<evidence type="ECO:0000256" key="1">
    <source>
        <dbReference type="SAM" id="MobiDB-lite"/>
    </source>
</evidence>
<keyword evidence="2" id="KW-0812">Transmembrane</keyword>
<accession>A0A7W6PPF7</accession>
<keyword evidence="2" id="KW-1133">Transmembrane helix</keyword>
<evidence type="ECO:0000313" key="3">
    <source>
        <dbReference type="EMBL" id="MBB4142453.1"/>
    </source>
</evidence>
<dbReference type="NCBIfam" id="NF004633">
    <property type="entry name" value="PRK05978.1"/>
    <property type="match status" value="1"/>
</dbReference>